<dbReference type="InterPro" id="IPR027417">
    <property type="entry name" value="P-loop_NTPase"/>
</dbReference>
<dbReference type="CDD" id="cd00464">
    <property type="entry name" value="SK"/>
    <property type="match status" value="1"/>
</dbReference>
<organism evidence="11">
    <name type="scientific">marine metagenome</name>
    <dbReference type="NCBI Taxonomy" id="408172"/>
    <lineage>
        <taxon>unclassified sequences</taxon>
        <taxon>metagenomes</taxon>
        <taxon>ecological metagenomes</taxon>
    </lineage>
</organism>
<dbReference type="SUPFAM" id="SSF52540">
    <property type="entry name" value="P-loop containing nucleoside triphosphate hydrolases"/>
    <property type="match status" value="1"/>
</dbReference>
<dbReference type="Gene3D" id="3.40.50.300">
    <property type="entry name" value="P-loop containing nucleotide triphosphate hydrolases"/>
    <property type="match status" value="1"/>
</dbReference>
<dbReference type="UniPathway" id="UPA00053">
    <property type="reaction ID" value="UER00088"/>
</dbReference>
<evidence type="ECO:0000313" key="11">
    <source>
        <dbReference type="EMBL" id="SVE48705.1"/>
    </source>
</evidence>
<keyword evidence="7" id="KW-0418">Kinase</keyword>
<evidence type="ECO:0000256" key="10">
    <source>
        <dbReference type="ARBA" id="ARBA00048567"/>
    </source>
</evidence>
<dbReference type="GO" id="GO:0009073">
    <property type="term" value="P:aromatic amino acid family biosynthetic process"/>
    <property type="evidence" value="ECO:0007669"/>
    <property type="project" value="UniProtKB-KW"/>
</dbReference>
<dbReference type="InterPro" id="IPR000623">
    <property type="entry name" value="Shikimate_kinase/TSH1"/>
</dbReference>
<accession>A0A383DWX2</accession>
<dbReference type="GO" id="GO:0008652">
    <property type="term" value="P:amino acid biosynthetic process"/>
    <property type="evidence" value="ECO:0007669"/>
    <property type="project" value="UniProtKB-KW"/>
</dbReference>
<dbReference type="InterPro" id="IPR023000">
    <property type="entry name" value="Shikimate_kinase_CS"/>
</dbReference>
<dbReference type="InterPro" id="IPR031322">
    <property type="entry name" value="Shikimate/glucono_kinase"/>
</dbReference>
<evidence type="ECO:0000256" key="6">
    <source>
        <dbReference type="ARBA" id="ARBA00022741"/>
    </source>
</evidence>
<dbReference type="PRINTS" id="PR01100">
    <property type="entry name" value="SHIKIMTKNASE"/>
</dbReference>
<name>A0A383DWX2_9ZZZZ</name>
<comment type="catalytic activity">
    <reaction evidence="10">
        <text>shikimate + ATP = 3-phosphoshikimate + ADP + H(+)</text>
        <dbReference type="Rhea" id="RHEA:13121"/>
        <dbReference type="ChEBI" id="CHEBI:15378"/>
        <dbReference type="ChEBI" id="CHEBI:30616"/>
        <dbReference type="ChEBI" id="CHEBI:36208"/>
        <dbReference type="ChEBI" id="CHEBI:145989"/>
        <dbReference type="ChEBI" id="CHEBI:456216"/>
        <dbReference type="EC" id="2.7.1.71"/>
    </reaction>
</comment>
<protein>
    <recommendedName>
        <fullName evidence="3">shikimate kinase</fullName>
        <ecNumber evidence="3">2.7.1.71</ecNumber>
    </recommendedName>
</protein>
<dbReference type="EMBL" id="UINC01220685">
    <property type="protein sequence ID" value="SVE48705.1"/>
    <property type="molecule type" value="Genomic_DNA"/>
</dbReference>
<feature type="non-terminal residue" evidence="11">
    <location>
        <position position="102"/>
    </location>
</feature>
<proteinExistence type="inferred from homology"/>
<evidence type="ECO:0000256" key="5">
    <source>
        <dbReference type="ARBA" id="ARBA00022679"/>
    </source>
</evidence>
<keyword evidence="6" id="KW-0547">Nucleotide-binding</keyword>
<keyword evidence="4" id="KW-0028">Amino-acid biosynthesis</keyword>
<dbReference type="PANTHER" id="PTHR21087:SF16">
    <property type="entry name" value="SHIKIMATE KINASE 1, CHLOROPLASTIC"/>
    <property type="match status" value="1"/>
</dbReference>
<keyword evidence="8" id="KW-0067">ATP-binding</keyword>
<keyword evidence="5" id="KW-0808">Transferase</keyword>
<evidence type="ECO:0000256" key="4">
    <source>
        <dbReference type="ARBA" id="ARBA00022605"/>
    </source>
</evidence>
<evidence type="ECO:0000256" key="7">
    <source>
        <dbReference type="ARBA" id="ARBA00022777"/>
    </source>
</evidence>
<evidence type="ECO:0000256" key="1">
    <source>
        <dbReference type="ARBA" id="ARBA00004842"/>
    </source>
</evidence>
<comment type="pathway">
    <text evidence="1">Metabolic intermediate biosynthesis; chorismate biosynthesis; chorismate from D-erythrose 4-phosphate and phosphoenolpyruvate: step 5/7.</text>
</comment>
<dbReference type="AlphaFoldDB" id="A0A383DWX2"/>
<evidence type="ECO:0000256" key="8">
    <source>
        <dbReference type="ARBA" id="ARBA00022840"/>
    </source>
</evidence>
<dbReference type="Pfam" id="PF01202">
    <property type="entry name" value="SKI"/>
    <property type="match status" value="1"/>
</dbReference>
<keyword evidence="9" id="KW-0057">Aromatic amino acid biosynthesis</keyword>
<comment type="similarity">
    <text evidence="2">Belongs to the shikimate kinase family.</text>
</comment>
<dbReference type="PROSITE" id="PS01128">
    <property type="entry name" value="SHIKIMATE_KINASE"/>
    <property type="match status" value="1"/>
</dbReference>
<reference evidence="11" key="1">
    <citation type="submission" date="2018-05" db="EMBL/GenBank/DDBJ databases">
        <authorList>
            <person name="Lanie J.A."/>
            <person name="Ng W.-L."/>
            <person name="Kazmierczak K.M."/>
            <person name="Andrzejewski T.M."/>
            <person name="Davidsen T.M."/>
            <person name="Wayne K.J."/>
            <person name="Tettelin H."/>
            <person name="Glass J.I."/>
            <person name="Rusch D."/>
            <person name="Podicherti R."/>
            <person name="Tsui H.-C.T."/>
            <person name="Winkler M.E."/>
        </authorList>
    </citation>
    <scope>NUCLEOTIDE SEQUENCE</scope>
</reference>
<evidence type="ECO:0000256" key="3">
    <source>
        <dbReference type="ARBA" id="ARBA00012154"/>
    </source>
</evidence>
<dbReference type="GO" id="GO:0005829">
    <property type="term" value="C:cytosol"/>
    <property type="evidence" value="ECO:0007669"/>
    <property type="project" value="TreeGrafter"/>
</dbReference>
<evidence type="ECO:0000256" key="2">
    <source>
        <dbReference type="ARBA" id="ARBA00006997"/>
    </source>
</evidence>
<gene>
    <name evidence="11" type="ORF">METZ01_LOCUS501559</name>
</gene>
<dbReference type="GO" id="GO:0005524">
    <property type="term" value="F:ATP binding"/>
    <property type="evidence" value="ECO:0007669"/>
    <property type="project" value="UniProtKB-KW"/>
</dbReference>
<sequence length="102" mass="10881">MNLILAGPPGTGKTTLGRLCAKLLGYTLVDTDEEISKQTGKSIAEIFITQGEDVFRDIESNTLAKITKYKNSVISLGGGTLLSDINRSIAQDHGVLICLRAS</sequence>
<evidence type="ECO:0000256" key="9">
    <source>
        <dbReference type="ARBA" id="ARBA00023141"/>
    </source>
</evidence>
<dbReference type="PANTHER" id="PTHR21087">
    <property type="entry name" value="SHIKIMATE KINASE"/>
    <property type="match status" value="1"/>
</dbReference>
<dbReference type="GO" id="GO:0009423">
    <property type="term" value="P:chorismate biosynthetic process"/>
    <property type="evidence" value="ECO:0007669"/>
    <property type="project" value="UniProtKB-UniPathway"/>
</dbReference>
<dbReference type="GO" id="GO:0004765">
    <property type="term" value="F:shikimate kinase activity"/>
    <property type="evidence" value="ECO:0007669"/>
    <property type="project" value="UniProtKB-EC"/>
</dbReference>
<dbReference type="EC" id="2.7.1.71" evidence="3"/>